<dbReference type="PANTHER" id="PTHR30560">
    <property type="entry name" value="TRIGGER FACTOR CHAPERONE AND PEPTIDYL-PROLYL CIS/TRANS ISOMERASE"/>
    <property type="match status" value="1"/>
</dbReference>
<dbReference type="PATRIC" id="fig|1348334.3.peg.2435"/>
<dbReference type="HAMAP" id="MF_00303">
    <property type="entry name" value="Trigger_factor_Tig"/>
    <property type="match status" value="1"/>
</dbReference>
<evidence type="ECO:0000256" key="5">
    <source>
        <dbReference type="ARBA" id="ARBA00022618"/>
    </source>
</evidence>
<dbReference type="GO" id="GO:0005737">
    <property type="term" value="C:cytoplasm"/>
    <property type="evidence" value="ECO:0007669"/>
    <property type="project" value="UniProtKB-SubCell"/>
</dbReference>
<keyword evidence="6 12" id="KW-0697">Rotamase</keyword>
<proteinExistence type="inferred from homology"/>
<dbReference type="SUPFAM" id="SSF102735">
    <property type="entry name" value="Trigger factor ribosome-binding domain"/>
    <property type="match status" value="1"/>
</dbReference>
<dbReference type="Gene3D" id="3.30.70.1050">
    <property type="entry name" value="Trigger factor ribosome-binding domain"/>
    <property type="match status" value="1"/>
</dbReference>
<dbReference type="Gene3D" id="3.10.50.40">
    <property type="match status" value="1"/>
</dbReference>
<dbReference type="PIRSF" id="PIRSF003095">
    <property type="entry name" value="Trigger_factor"/>
    <property type="match status" value="1"/>
</dbReference>
<dbReference type="PROSITE" id="PS50059">
    <property type="entry name" value="FKBP_PPIASE"/>
    <property type="match status" value="1"/>
</dbReference>
<feature type="domain" description="PPIase FKBP-type" evidence="16">
    <location>
        <begin position="169"/>
        <end position="262"/>
    </location>
</feature>
<keyword evidence="5 12" id="KW-0132">Cell division</keyword>
<evidence type="ECO:0000256" key="14">
    <source>
        <dbReference type="RuleBase" id="RU003914"/>
    </source>
</evidence>
<protein>
    <recommendedName>
        <fullName evidence="4 12">Trigger factor</fullName>
        <shortName evidence="12">TF</shortName>
        <ecNumber evidence="3 12">5.2.1.8</ecNumber>
    </recommendedName>
    <alternativeName>
        <fullName evidence="11 12">PPIase</fullName>
    </alternativeName>
</protein>
<dbReference type="InterPro" id="IPR036611">
    <property type="entry name" value="Trigger_fac_ribosome-bd_sf"/>
</dbReference>
<keyword evidence="18" id="KW-1185">Reference proteome</keyword>
<dbReference type="Pfam" id="PF00254">
    <property type="entry name" value="FKBP_C"/>
    <property type="match status" value="1"/>
</dbReference>
<keyword evidence="9 12" id="KW-0131">Cell cycle</keyword>
<evidence type="ECO:0000256" key="2">
    <source>
        <dbReference type="ARBA" id="ARBA00005464"/>
    </source>
</evidence>
<evidence type="ECO:0000256" key="3">
    <source>
        <dbReference type="ARBA" id="ARBA00013194"/>
    </source>
</evidence>
<dbReference type="GO" id="GO:0043022">
    <property type="term" value="F:ribosome binding"/>
    <property type="evidence" value="ECO:0007669"/>
    <property type="project" value="TreeGrafter"/>
</dbReference>
<comment type="subcellular location">
    <subcellularLocation>
        <location evidence="12">Cytoplasm</location>
    </subcellularLocation>
    <text evidence="12">About half TF is bound to the ribosome near the polypeptide exit tunnel while the other half is free in the cytoplasm.</text>
</comment>
<dbReference type="Proteomes" id="UP000017127">
    <property type="component" value="Unassembled WGS sequence"/>
</dbReference>
<keyword evidence="12" id="KW-0963">Cytoplasm</keyword>
<gene>
    <name evidence="12 17" type="primary">tig</name>
    <name evidence="17" type="ORF">M595_2514</name>
</gene>
<dbReference type="EMBL" id="AUZM01000021">
    <property type="protein sequence ID" value="ERT07484.1"/>
    <property type="molecule type" value="Genomic_DNA"/>
</dbReference>
<dbReference type="GO" id="GO:0051083">
    <property type="term" value="P:'de novo' cotranslational protein folding"/>
    <property type="evidence" value="ECO:0007669"/>
    <property type="project" value="TreeGrafter"/>
</dbReference>
<feature type="compositionally biased region" description="Low complexity" evidence="15">
    <location>
        <begin position="435"/>
        <end position="445"/>
    </location>
</feature>
<keyword evidence="7 12" id="KW-0143">Chaperone</keyword>
<comment type="domain">
    <text evidence="12">Consists of 3 domains; the N-terminus binds the ribosome, the middle domain has PPIase activity, while the C-terminus has intrinsic chaperone activity on its own.</text>
</comment>
<dbReference type="NCBIfam" id="TIGR00115">
    <property type="entry name" value="tig"/>
    <property type="match status" value="1"/>
</dbReference>
<sequence>MKVTQEKLPASQIGLDIEISPEMSKNAYEQVIRQYARSVNIPGFRKGKVPRHILVQRLGIGRIKAAALDDLMQQCLPKAVEQENIPAIGSFELRGDVEELVSLYEPGQLLTIKAAVDVAPEVQLGEYKGLNVQAEEVKFNPARVEEVLEQEQTKLATLVPVENRPAQTGDVAFVDFKGVFATETNVAGEPQEIPGGSAENFQVELVEGQFIPGFTEGMIGMNPGETKELQVTFPDDYGNEELAGQAAVFTITLNELKVKELPELDDDFAEEVSEFETLAELRESLEKRFQEEADEQTTANKNKALIEAIVANLQVELPETMIREEVDQVLTQQAMQLSQMGVDIKRLFTQEMIPQMRERSRPQAIEQLKQSLALKEIAKQESITVSEEEIQAEEAKTMAQLQGQEVDPDRLREVVNENLLKKKTYSWLEENSTVELVPEGSLSPSEESEESEETEMSEEVTSEVEVEVLTSETSE</sequence>
<dbReference type="InterPro" id="IPR037041">
    <property type="entry name" value="Trigger_fac_C_sf"/>
</dbReference>
<comment type="similarity">
    <text evidence="2 12 14">Belongs to the FKBP-type PPIase family. Tig subfamily.</text>
</comment>
<dbReference type="FunFam" id="3.30.70.1050:FF:000004">
    <property type="entry name" value="Trigger factor"/>
    <property type="match status" value="1"/>
</dbReference>
<evidence type="ECO:0000259" key="16">
    <source>
        <dbReference type="PROSITE" id="PS50059"/>
    </source>
</evidence>
<feature type="compositionally biased region" description="Acidic residues" evidence="15">
    <location>
        <begin position="446"/>
        <end position="466"/>
    </location>
</feature>
<dbReference type="Pfam" id="PF05698">
    <property type="entry name" value="Trigger_C"/>
    <property type="match status" value="1"/>
</dbReference>
<dbReference type="SUPFAM" id="SSF54534">
    <property type="entry name" value="FKBP-like"/>
    <property type="match status" value="1"/>
</dbReference>
<dbReference type="InterPro" id="IPR027304">
    <property type="entry name" value="Trigger_fact/SurA_dom_sf"/>
</dbReference>
<dbReference type="GO" id="GO:0044183">
    <property type="term" value="F:protein folding chaperone"/>
    <property type="evidence" value="ECO:0007669"/>
    <property type="project" value="TreeGrafter"/>
</dbReference>
<dbReference type="InterPro" id="IPR008880">
    <property type="entry name" value="Trigger_fac_C"/>
</dbReference>
<name>U7QHP4_9CYAN</name>
<dbReference type="OrthoDB" id="9767721at2"/>
<comment type="function">
    <text evidence="10 12">Involved in protein export. Acts as a chaperone by maintaining the newly synthesized protein in an open conformation. Functions as a peptidyl-prolyl cis-trans isomerase.</text>
</comment>
<evidence type="ECO:0000256" key="11">
    <source>
        <dbReference type="ARBA" id="ARBA00029986"/>
    </source>
</evidence>
<dbReference type="RefSeq" id="WP_023066324.1">
    <property type="nucleotide sequence ID" value="NZ_AUZM01000021.1"/>
</dbReference>
<feature type="region of interest" description="Disordered" evidence="15">
    <location>
        <begin position="432"/>
        <end position="475"/>
    </location>
</feature>
<comment type="caution">
    <text evidence="17">The sequence shown here is derived from an EMBL/GenBank/DDBJ whole genome shotgun (WGS) entry which is preliminary data.</text>
</comment>
<evidence type="ECO:0000256" key="7">
    <source>
        <dbReference type="ARBA" id="ARBA00023186"/>
    </source>
</evidence>
<dbReference type="InterPro" id="IPR008881">
    <property type="entry name" value="Trigger_fac_ribosome-bd_bac"/>
</dbReference>
<dbReference type="GO" id="GO:0051301">
    <property type="term" value="P:cell division"/>
    <property type="evidence" value="ECO:0007669"/>
    <property type="project" value="UniProtKB-KW"/>
</dbReference>
<dbReference type="PANTHER" id="PTHR30560:SF3">
    <property type="entry name" value="TRIGGER FACTOR-LIKE PROTEIN TIG, CHLOROPLASTIC"/>
    <property type="match status" value="1"/>
</dbReference>
<evidence type="ECO:0000313" key="17">
    <source>
        <dbReference type="EMBL" id="ERT07484.1"/>
    </source>
</evidence>
<dbReference type="GO" id="GO:0043335">
    <property type="term" value="P:protein unfolding"/>
    <property type="evidence" value="ECO:0007669"/>
    <property type="project" value="TreeGrafter"/>
</dbReference>
<comment type="catalytic activity">
    <reaction evidence="1 12 13">
        <text>[protein]-peptidylproline (omega=180) = [protein]-peptidylproline (omega=0)</text>
        <dbReference type="Rhea" id="RHEA:16237"/>
        <dbReference type="Rhea" id="RHEA-COMP:10747"/>
        <dbReference type="Rhea" id="RHEA-COMP:10748"/>
        <dbReference type="ChEBI" id="CHEBI:83833"/>
        <dbReference type="ChEBI" id="CHEBI:83834"/>
        <dbReference type="EC" id="5.2.1.8"/>
    </reaction>
</comment>
<evidence type="ECO:0000256" key="8">
    <source>
        <dbReference type="ARBA" id="ARBA00023235"/>
    </source>
</evidence>
<evidence type="ECO:0000256" key="15">
    <source>
        <dbReference type="SAM" id="MobiDB-lite"/>
    </source>
</evidence>
<evidence type="ECO:0000256" key="10">
    <source>
        <dbReference type="ARBA" id="ARBA00024849"/>
    </source>
</evidence>
<dbReference type="FunFam" id="3.10.50.40:FF:000001">
    <property type="entry name" value="Trigger factor"/>
    <property type="match status" value="1"/>
</dbReference>
<evidence type="ECO:0000256" key="13">
    <source>
        <dbReference type="PROSITE-ProRule" id="PRU00277"/>
    </source>
</evidence>
<dbReference type="SUPFAM" id="SSF109998">
    <property type="entry name" value="Triger factor/SurA peptide-binding domain-like"/>
    <property type="match status" value="1"/>
</dbReference>
<dbReference type="GO" id="GO:0015031">
    <property type="term" value="P:protein transport"/>
    <property type="evidence" value="ECO:0007669"/>
    <property type="project" value="UniProtKB-UniRule"/>
</dbReference>
<evidence type="ECO:0000256" key="4">
    <source>
        <dbReference type="ARBA" id="ARBA00016902"/>
    </source>
</evidence>
<dbReference type="Gene3D" id="1.10.3120.10">
    <property type="entry name" value="Trigger factor, C-terminal domain"/>
    <property type="match status" value="1"/>
</dbReference>
<dbReference type="GO" id="GO:0003755">
    <property type="term" value="F:peptidyl-prolyl cis-trans isomerase activity"/>
    <property type="evidence" value="ECO:0007669"/>
    <property type="project" value="UniProtKB-UniRule"/>
</dbReference>
<dbReference type="InterPro" id="IPR001179">
    <property type="entry name" value="PPIase_FKBP_dom"/>
</dbReference>
<evidence type="ECO:0000256" key="12">
    <source>
        <dbReference type="HAMAP-Rule" id="MF_00303"/>
    </source>
</evidence>
<organism evidence="17 18">
    <name type="scientific">Lyngbya aestuarii BL J</name>
    <dbReference type="NCBI Taxonomy" id="1348334"/>
    <lineage>
        <taxon>Bacteria</taxon>
        <taxon>Bacillati</taxon>
        <taxon>Cyanobacteriota</taxon>
        <taxon>Cyanophyceae</taxon>
        <taxon>Oscillatoriophycideae</taxon>
        <taxon>Oscillatoriales</taxon>
        <taxon>Microcoleaceae</taxon>
        <taxon>Lyngbya</taxon>
    </lineage>
</organism>
<evidence type="ECO:0000313" key="18">
    <source>
        <dbReference type="Proteomes" id="UP000017127"/>
    </source>
</evidence>
<keyword evidence="8 12" id="KW-0413">Isomerase</keyword>
<accession>U7QHP4</accession>
<evidence type="ECO:0000256" key="9">
    <source>
        <dbReference type="ARBA" id="ARBA00023306"/>
    </source>
</evidence>
<dbReference type="Pfam" id="PF05697">
    <property type="entry name" value="Trigger_N"/>
    <property type="match status" value="1"/>
</dbReference>
<dbReference type="AlphaFoldDB" id="U7QHP4"/>
<reference evidence="17 18" key="1">
    <citation type="journal article" date="2013" name="Front. Microbiol.">
        <title>Comparative genomic analyses of the cyanobacterium, Lyngbya aestuarii BL J, a powerful hydrogen producer.</title>
        <authorList>
            <person name="Kothari A."/>
            <person name="Vaughn M."/>
            <person name="Garcia-Pichel F."/>
        </authorList>
    </citation>
    <scope>NUCLEOTIDE SEQUENCE [LARGE SCALE GENOMIC DNA]</scope>
    <source>
        <strain evidence="17 18">BL J</strain>
    </source>
</reference>
<dbReference type="EC" id="5.2.1.8" evidence="3 12"/>
<dbReference type="InterPro" id="IPR046357">
    <property type="entry name" value="PPIase_dom_sf"/>
</dbReference>
<dbReference type="InterPro" id="IPR005215">
    <property type="entry name" value="Trig_fac"/>
</dbReference>
<evidence type="ECO:0000256" key="1">
    <source>
        <dbReference type="ARBA" id="ARBA00000971"/>
    </source>
</evidence>
<evidence type="ECO:0000256" key="6">
    <source>
        <dbReference type="ARBA" id="ARBA00023110"/>
    </source>
</evidence>